<reference evidence="3" key="1">
    <citation type="journal article" date="2018" name="Nat. Microbiol.">
        <title>Leveraging single-cell genomics to expand the fungal tree of life.</title>
        <authorList>
            <person name="Ahrendt S.R."/>
            <person name="Quandt C.A."/>
            <person name="Ciobanu D."/>
            <person name="Clum A."/>
            <person name="Salamov A."/>
            <person name="Andreopoulos B."/>
            <person name="Cheng J.F."/>
            <person name="Woyke T."/>
            <person name="Pelin A."/>
            <person name="Henrissat B."/>
            <person name="Reynolds N.K."/>
            <person name="Benny G.L."/>
            <person name="Smith M.E."/>
            <person name="James T.Y."/>
            <person name="Grigoriev I.V."/>
        </authorList>
    </citation>
    <scope>NUCLEOTIDE SEQUENCE [LARGE SCALE GENOMIC DNA]</scope>
    <source>
        <strain evidence="3">RSA 468</strain>
    </source>
</reference>
<feature type="compositionally biased region" description="Polar residues" evidence="1">
    <location>
        <begin position="234"/>
        <end position="268"/>
    </location>
</feature>
<evidence type="ECO:0000256" key="1">
    <source>
        <dbReference type="SAM" id="MobiDB-lite"/>
    </source>
</evidence>
<dbReference type="PANTHER" id="PTHR14270">
    <property type="entry name" value="NONSENSE-MEDIATED MRNA DECAY FACTOR SMG9"/>
    <property type="match status" value="1"/>
</dbReference>
<feature type="compositionally biased region" description="Low complexity" evidence="1">
    <location>
        <begin position="524"/>
        <end position="543"/>
    </location>
</feature>
<dbReference type="PANTHER" id="PTHR14270:SF0">
    <property type="entry name" value="NONSENSE-MEDIATED MRNA DECAY FACTOR SMG9"/>
    <property type="match status" value="1"/>
</dbReference>
<organism evidence="2 3">
    <name type="scientific">Dimargaris cristalligena</name>
    <dbReference type="NCBI Taxonomy" id="215637"/>
    <lineage>
        <taxon>Eukaryota</taxon>
        <taxon>Fungi</taxon>
        <taxon>Fungi incertae sedis</taxon>
        <taxon>Zoopagomycota</taxon>
        <taxon>Kickxellomycotina</taxon>
        <taxon>Dimargaritomycetes</taxon>
        <taxon>Dimargaritales</taxon>
        <taxon>Dimargaritaceae</taxon>
        <taxon>Dimargaris</taxon>
    </lineage>
</organism>
<dbReference type="InterPro" id="IPR039177">
    <property type="entry name" value="SMG9"/>
</dbReference>
<dbReference type="EMBL" id="ML002973">
    <property type="protein sequence ID" value="RKP35060.1"/>
    <property type="molecule type" value="Genomic_DNA"/>
</dbReference>
<evidence type="ECO:0000313" key="3">
    <source>
        <dbReference type="Proteomes" id="UP000268162"/>
    </source>
</evidence>
<feature type="compositionally biased region" description="Basic and acidic residues" evidence="1">
    <location>
        <begin position="161"/>
        <end position="172"/>
    </location>
</feature>
<keyword evidence="3" id="KW-1185">Reference proteome</keyword>
<feature type="compositionally biased region" description="Polar residues" evidence="1">
    <location>
        <begin position="215"/>
        <end position="225"/>
    </location>
</feature>
<dbReference type="AlphaFoldDB" id="A0A4P9ZRJ0"/>
<sequence>MAQRASRGRPSNGRKLYDPTQDALVSVEVEVQGDVPKSTANSPQLYRPPVLNASQAKGNNGPRPVKGGRGQISGTATKGAVVASPQQGLRLHRPPAKDTTTPSGSKGTAPRTAGKDFSESPGRGRSRSGAPTQTPPIASYSAPPQDPRLYRPPAHHSSSSKHGEPRSARPDGPEAPSRGPARTRGRNPAIEATTNGPSVPKSAKSQGILFVPKLDSSTKSSPQKSGRSKRAGGPSSTSGGLKTPVASRSSPATDSLSPGLTGSTSHSTTPRREGRAVAAQTQAESVPQPLNPPGLLARPCRNALSFLTRQMKIDEDSVVPFLSPATQHQVIGTLGAKGTGKSTLLSLVDSGFPTPAPSKDRAIQGAELFITPRRYFLIDTLSLFDSSSWERAFRRLITATDMGPSQWYQLQYYQLSHLLLSTCDVLLVPLQGEKLVRPSDTSVSTVQLGRDNKRVLRFLATAITLYQRHTLVTSGLPGFVDRLDRRNRLPEIYLVVNRCPAWAYLNSFKPVLENTLTDLIQARSDSSSLDDPSSSPPTTSDLPLHIHFLPDQKSVIYSPATSQPTPNSSFACFNPFDPAQPYNTHQPGPVTFTMATEDFLGRLRQSLRHRITHDTRVPAFVSNPPGSHLPLHRASGEGPNPELSWLRQCVRLWENIRRSDDIRQTVFQL</sequence>
<protein>
    <submittedName>
        <fullName evidence="2">Uncharacterized protein</fullName>
    </submittedName>
</protein>
<dbReference type="STRING" id="215637.A0A4P9ZRJ0"/>
<proteinExistence type="predicted"/>
<feature type="region of interest" description="Disordered" evidence="1">
    <location>
        <begin position="34"/>
        <end position="294"/>
    </location>
</feature>
<dbReference type="GO" id="GO:0000184">
    <property type="term" value="P:nuclear-transcribed mRNA catabolic process, nonsense-mediated decay"/>
    <property type="evidence" value="ECO:0007669"/>
    <property type="project" value="InterPro"/>
</dbReference>
<name>A0A4P9ZRJ0_9FUNG</name>
<evidence type="ECO:0000313" key="2">
    <source>
        <dbReference type="EMBL" id="RKP35060.1"/>
    </source>
</evidence>
<feature type="compositionally biased region" description="Low complexity" evidence="1">
    <location>
        <begin position="120"/>
        <end position="129"/>
    </location>
</feature>
<gene>
    <name evidence="2" type="ORF">BJ085DRAFT_40461</name>
</gene>
<feature type="region of interest" description="Disordered" evidence="1">
    <location>
        <begin position="1"/>
        <end position="21"/>
    </location>
</feature>
<feature type="region of interest" description="Disordered" evidence="1">
    <location>
        <begin position="523"/>
        <end position="544"/>
    </location>
</feature>
<accession>A0A4P9ZRJ0</accession>
<dbReference type="Proteomes" id="UP000268162">
    <property type="component" value="Unassembled WGS sequence"/>
</dbReference>